<dbReference type="GO" id="GO:0005829">
    <property type="term" value="C:cytosol"/>
    <property type="evidence" value="ECO:0007669"/>
    <property type="project" value="TreeGrafter"/>
</dbReference>
<dbReference type="Gene3D" id="3.40.50.2300">
    <property type="match status" value="1"/>
</dbReference>
<dbReference type="Pfam" id="PF00072">
    <property type="entry name" value="Response_reg"/>
    <property type="match status" value="1"/>
</dbReference>
<evidence type="ECO:0000313" key="10">
    <source>
        <dbReference type="EMBL" id="OEF98120.1"/>
    </source>
</evidence>
<dbReference type="Pfam" id="PF00486">
    <property type="entry name" value="Trans_reg_C"/>
    <property type="match status" value="1"/>
</dbReference>
<dbReference type="AlphaFoldDB" id="A0A1E5G4L5"/>
<keyword evidence="4 7" id="KW-0238">DNA-binding</keyword>
<dbReference type="PROSITE" id="PS50110">
    <property type="entry name" value="RESPONSE_REGULATORY"/>
    <property type="match status" value="1"/>
</dbReference>
<evidence type="ECO:0000256" key="2">
    <source>
        <dbReference type="ARBA" id="ARBA00023012"/>
    </source>
</evidence>
<dbReference type="STRING" id="766136.BHF68_00050"/>
<dbReference type="SMART" id="SM00862">
    <property type="entry name" value="Trans_reg_C"/>
    <property type="match status" value="1"/>
</dbReference>
<feature type="domain" description="Response regulatory" evidence="8">
    <location>
        <begin position="3"/>
        <end position="117"/>
    </location>
</feature>
<dbReference type="FunFam" id="3.40.50.2300:FF:000001">
    <property type="entry name" value="DNA-binding response regulator PhoB"/>
    <property type="match status" value="1"/>
</dbReference>
<dbReference type="GO" id="GO:0006355">
    <property type="term" value="P:regulation of DNA-templated transcription"/>
    <property type="evidence" value="ECO:0007669"/>
    <property type="project" value="InterPro"/>
</dbReference>
<dbReference type="OrthoDB" id="2641503at2"/>
<dbReference type="Proteomes" id="UP000094296">
    <property type="component" value="Unassembled WGS sequence"/>
</dbReference>
<dbReference type="InterPro" id="IPR001789">
    <property type="entry name" value="Sig_transdc_resp-reg_receiver"/>
</dbReference>
<sequence length="235" mass="27386">MKTILIIDDDEQLVQIMTMYLQKNGYQVYWAEDGVTGGQLCQKLKPNLIILDVMLPGIDGFKLCTHLRCNKCCAPILMISAKSDVTDRINGIELGADDYLCKPFSMNEMVVRVKALLRRWEGIEEKVAIKPRLYIDYDKRKIFLKDKELDLTNTEYLIMVLFLKNQGKIFSRDELMSNLRGIDHLHLTERAIDFHITNLRKKIEKSPKNPTYIKTIWGMGYQFQQTEDEDNECEP</sequence>
<keyword evidence="3" id="KW-0805">Transcription regulation</keyword>
<dbReference type="Gene3D" id="6.10.250.690">
    <property type="match status" value="1"/>
</dbReference>
<keyword evidence="11" id="KW-1185">Reference proteome</keyword>
<organism evidence="10 11">
    <name type="scientific">Desulfuribacillus alkaliarsenatis</name>
    <dbReference type="NCBI Taxonomy" id="766136"/>
    <lineage>
        <taxon>Bacteria</taxon>
        <taxon>Bacillati</taxon>
        <taxon>Bacillota</taxon>
        <taxon>Desulfuribacillia</taxon>
        <taxon>Desulfuribacillales</taxon>
        <taxon>Desulfuribacillaceae</taxon>
        <taxon>Desulfuribacillus</taxon>
    </lineage>
</organism>
<evidence type="ECO:0000256" key="7">
    <source>
        <dbReference type="PROSITE-ProRule" id="PRU01091"/>
    </source>
</evidence>
<dbReference type="Gene3D" id="1.10.10.10">
    <property type="entry name" value="Winged helix-like DNA-binding domain superfamily/Winged helix DNA-binding domain"/>
    <property type="match status" value="1"/>
</dbReference>
<dbReference type="InterPro" id="IPR011006">
    <property type="entry name" value="CheY-like_superfamily"/>
</dbReference>
<dbReference type="GO" id="GO:0000976">
    <property type="term" value="F:transcription cis-regulatory region binding"/>
    <property type="evidence" value="ECO:0007669"/>
    <property type="project" value="TreeGrafter"/>
</dbReference>
<protein>
    <recommendedName>
        <fullName evidence="12">DNA-binding response regulator</fullName>
    </recommendedName>
</protein>
<dbReference type="PANTHER" id="PTHR48111:SF40">
    <property type="entry name" value="PHOSPHATE REGULON TRANSCRIPTIONAL REGULATORY PROTEIN PHOB"/>
    <property type="match status" value="1"/>
</dbReference>
<dbReference type="CDD" id="cd00383">
    <property type="entry name" value="trans_reg_C"/>
    <property type="match status" value="1"/>
</dbReference>
<name>A0A1E5G4L5_9FIRM</name>
<dbReference type="PROSITE" id="PS51755">
    <property type="entry name" value="OMPR_PHOB"/>
    <property type="match status" value="1"/>
</dbReference>
<evidence type="ECO:0008006" key="12">
    <source>
        <dbReference type="Google" id="ProtNLM"/>
    </source>
</evidence>
<dbReference type="SMART" id="SM00448">
    <property type="entry name" value="REC"/>
    <property type="match status" value="1"/>
</dbReference>
<feature type="modified residue" description="4-aspartylphosphate" evidence="6">
    <location>
        <position position="52"/>
    </location>
</feature>
<evidence type="ECO:0000256" key="4">
    <source>
        <dbReference type="ARBA" id="ARBA00023125"/>
    </source>
</evidence>
<evidence type="ECO:0000256" key="1">
    <source>
        <dbReference type="ARBA" id="ARBA00022553"/>
    </source>
</evidence>
<accession>A0A1E5G4L5</accession>
<proteinExistence type="predicted"/>
<evidence type="ECO:0000313" key="11">
    <source>
        <dbReference type="Proteomes" id="UP000094296"/>
    </source>
</evidence>
<dbReference type="GO" id="GO:0000156">
    <property type="term" value="F:phosphorelay response regulator activity"/>
    <property type="evidence" value="ECO:0007669"/>
    <property type="project" value="TreeGrafter"/>
</dbReference>
<evidence type="ECO:0000259" key="8">
    <source>
        <dbReference type="PROSITE" id="PS50110"/>
    </source>
</evidence>
<keyword evidence="1 6" id="KW-0597">Phosphoprotein</keyword>
<comment type="caution">
    <text evidence="10">The sequence shown here is derived from an EMBL/GenBank/DDBJ whole genome shotgun (WGS) entry which is preliminary data.</text>
</comment>
<dbReference type="InterPro" id="IPR036388">
    <property type="entry name" value="WH-like_DNA-bd_sf"/>
</dbReference>
<evidence type="ECO:0000256" key="3">
    <source>
        <dbReference type="ARBA" id="ARBA00023015"/>
    </source>
</evidence>
<evidence type="ECO:0000256" key="5">
    <source>
        <dbReference type="ARBA" id="ARBA00023163"/>
    </source>
</evidence>
<keyword evidence="2" id="KW-0902">Two-component regulatory system</keyword>
<dbReference type="RefSeq" id="WP_069641612.1">
    <property type="nucleotide sequence ID" value="NZ_MIJE01000001.1"/>
</dbReference>
<reference evidence="10 11" key="1">
    <citation type="submission" date="2016-09" db="EMBL/GenBank/DDBJ databases">
        <title>Draft genome sequence for the type strain of Desulfuribacillus alkaliarsenatis AHT28, an obligately anaerobic, sulfidogenic bacterium isolated from Russian soda lake sediments.</title>
        <authorList>
            <person name="Abin C.A."/>
            <person name="Hollibaugh J.T."/>
        </authorList>
    </citation>
    <scope>NUCLEOTIDE SEQUENCE [LARGE SCALE GENOMIC DNA]</scope>
    <source>
        <strain evidence="10 11">AHT28</strain>
    </source>
</reference>
<dbReference type="GO" id="GO:0032993">
    <property type="term" value="C:protein-DNA complex"/>
    <property type="evidence" value="ECO:0007669"/>
    <property type="project" value="TreeGrafter"/>
</dbReference>
<feature type="DNA-binding region" description="OmpR/PhoB-type" evidence="7">
    <location>
        <begin position="124"/>
        <end position="225"/>
    </location>
</feature>
<dbReference type="InterPro" id="IPR001867">
    <property type="entry name" value="OmpR/PhoB-type_DNA-bd"/>
</dbReference>
<dbReference type="SUPFAM" id="SSF52172">
    <property type="entry name" value="CheY-like"/>
    <property type="match status" value="1"/>
</dbReference>
<keyword evidence="5" id="KW-0804">Transcription</keyword>
<evidence type="ECO:0000256" key="6">
    <source>
        <dbReference type="PROSITE-ProRule" id="PRU00169"/>
    </source>
</evidence>
<feature type="domain" description="OmpR/PhoB-type" evidence="9">
    <location>
        <begin position="124"/>
        <end position="225"/>
    </location>
</feature>
<evidence type="ECO:0000259" key="9">
    <source>
        <dbReference type="PROSITE" id="PS51755"/>
    </source>
</evidence>
<dbReference type="PANTHER" id="PTHR48111">
    <property type="entry name" value="REGULATOR OF RPOS"/>
    <property type="match status" value="1"/>
</dbReference>
<dbReference type="InterPro" id="IPR039420">
    <property type="entry name" value="WalR-like"/>
</dbReference>
<gene>
    <name evidence="10" type="ORF">BHF68_00050</name>
</gene>
<dbReference type="EMBL" id="MIJE01000001">
    <property type="protein sequence ID" value="OEF98120.1"/>
    <property type="molecule type" value="Genomic_DNA"/>
</dbReference>